<dbReference type="SUPFAM" id="SSF50249">
    <property type="entry name" value="Nucleic acid-binding proteins"/>
    <property type="match status" value="1"/>
</dbReference>
<feature type="region of interest" description="Disordered" evidence="1">
    <location>
        <begin position="200"/>
        <end position="236"/>
    </location>
</feature>
<feature type="region of interest" description="Disordered" evidence="1">
    <location>
        <begin position="1"/>
        <end position="32"/>
    </location>
</feature>
<dbReference type="RefSeq" id="XP_005782336.1">
    <property type="nucleotide sequence ID" value="XM_005782279.1"/>
</dbReference>
<dbReference type="Proteomes" id="UP000013827">
    <property type="component" value="Unassembled WGS sequence"/>
</dbReference>
<feature type="compositionally biased region" description="Pro residues" evidence="1">
    <location>
        <begin position="1"/>
        <end position="24"/>
    </location>
</feature>
<evidence type="ECO:0000259" key="2">
    <source>
        <dbReference type="PROSITE" id="PS51857"/>
    </source>
</evidence>
<dbReference type="EnsemblProtists" id="EOD29907">
    <property type="protein sequence ID" value="EOD29907"/>
    <property type="gene ID" value="EMIHUDRAFT_113467"/>
</dbReference>
<dbReference type="InterPro" id="IPR002059">
    <property type="entry name" value="CSP_DNA-bd"/>
</dbReference>
<dbReference type="InterPro" id="IPR012340">
    <property type="entry name" value="NA-bd_OB-fold"/>
</dbReference>
<evidence type="ECO:0000313" key="4">
    <source>
        <dbReference type="Proteomes" id="UP000013827"/>
    </source>
</evidence>
<feature type="compositionally biased region" description="Low complexity" evidence="1">
    <location>
        <begin position="200"/>
        <end position="209"/>
    </location>
</feature>
<dbReference type="KEGG" id="ehx:EMIHUDRAFT_113467"/>
<evidence type="ECO:0000256" key="1">
    <source>
        <dbReference type="SAM" id="MobiDB-lite"/>
    </source>
</evidence>
<name>A0A0D3K2C2_EMIH1</name>
<organism evidence="3 4">
    <name type="scientific">Emiliania huxleyi (strain CCMP1516)</name>
    <dbReference type="NCBI Taxonomy" id="280463"/>
    <lineage>
        <taxon>Eukaryota</taxon>
        <taxon>Haptista</taxon>
        <taxon>Haptophyta</taxon>
        <taxon>Prymnesiophyceae</taxon>
        <taxon>Isochrysidales</taxon>
        <taxon>Noelaerhabdaceae</taxon>
        <taxon>Emiliania</taxon>
    </lineage>
</organism>
<accession>A0A0D3K2C2</accession>
<keyword evidence="4" id="KW-1185">Reference proteome</keyword>
<dbReference type="GeneID" id="17275180"/>
<evidence type="ECO:0000313" key="3">
    <source>
        <dbReference type="EnsemblProtists" id="EOD29907"/>
    </source>
</evidence>
<reference evidence="3" key="2">
    <citation type="submission" date="2024-10" db="UniProtKB">
        <authorList>
            <consortium name="EnsemblProtists"/>
        </authorList>
    </citation>
    <scope>IDENTIFICATION</scope>
</reference>
<dbReference type="AlphaFoldDB" id="A0A0D3K2C2"/>
<dbReference type="PROSITE" id="PS51857">
    <property type="entry name" value="CSD_2"/>
    <property type="match status" value="1"/>
</dbReference>
<reference evidence="4" key="1">
    <citation type="journal article" date="2013" name="Nature">
        <title>Pan genome of the phytoplankton Emiliania underpins its global distribution.</title>
        <authorList>
            <person name="Read B.A."/>
            <person name="Kegel J."/>
            <person name="Klute M.J."/>
            <person name="Kuo A."/>
            <person name="Lefebvre S.C."/>
            <person name="Maumus F."/>
            <person name="Mayer C."/>
            <person name="Miller J."/>
            <person name="Monier A."/>
            <person name="Salamov A."/>
            <person name="Young J."/>
            <person name="Aguilar M."/>
            <person name="Claverie J.M."/>
            <person name="Frickenhaus S."/>
            <person name="Gonzalez K."/>
            <person name="Herman E.K."/>
            <person name="Lin Y.C."/>
            <person name="Napier J."/>
            <person name="Ogata H."/>
            <person name="Sarno A.F."/>
            <person name="Shmutz J."/>
            <person name="Schroeder D."/>
            <person name="de Vargas C."/>
            <person name="Verret F."/>
            <person name="von Dassow P."/>
            <person name="Valentin K."/>
            <person name="Van de Peer Y."/>
            <person name="Wheeler G."/>
            <person name="Dacks J.B."/>
            <person name="Delwiche C.F."/>
            <person name="Dyhrman S.T."/>
            <person name="Glockner G."/>
            <person name="John U."/>
            <person name="Richards T."/>
            <person name="Worden A.Z."/>
            <person name="Zhang X."/>
            <person name="Grigoriev I.V."/>
            <person name="Allen A.E."/>
            <person name="Bidle K."/>
            <person name="Borodovsky M."/>
            <person name="Bowler C."/>
            <person name="Brownlee C."/>
            <person name="Cock J.M."/>
            <person name="Elias M."/>
            <person name="Gladyshev V.N."/>
            <person name="Groth M."/>
            <person name="Guda C."/>
            <person name="Hadaegh A."/>
            <person name="Iglesias-Rodriguez M.D."/>
            <person name="Jenkins J."/>
            <person name="Jones B.M."/>
            <person name="Lawson T."/>
            <person name="Leese F."/>
            <person name="Lindquist E."/>
            <person name="Lobanov A."/>
            <person name="Lomsadze A."/>
            <person name="Malik S.B."/>
            <person name="Marsh M.E."/>
            <person name="Mackinder L."/>
            <person name="Mock T."/>
            <person name="Mueller-Roeber B."/>
            <person name="Pagarete A."/>
            <person name="Parker M."/>
            <person name="Probert I."/>
            <person name="Quesneville H."/>
            <person name="Raines C."/>
            <person name="Rensing S.A."/>
            <person name="Riano-Pachon D.M."/>
            <person name="Richier S."/>
            <person name="Rokitta S."/>
            <person name="Shiraiwa Y."/>
            <person name="Soanes D.M."/>
            <person name="van der Giezen M."/>
            <person name="Wahlund T.M."/>
            <person name="Williams B."/>
            <person name="Wilson W."/>
            <person name="Wolfe G."/>
            <person name="Wurch L.L."/>
        </authorList>
    </citation>
    <scope>NUCLEOTIDE SEQUENCE</scope>
</reference>
<proteinExistence type="predicted"/>
<feature type="domain" description="CSD" evidence="2">
    <location>
        <begin position="136"/>
        <end position="202"/>
    </location>
</feature>
<dbReference type="Pfam" id="PF00313">
    <property type="entry name" value="CSD"/>
    <property type="match status" value="1"/>
</dbReference>
<dbReference type="GO" id="GO:0003676">
    <property type="term" value="F:nucleic acid binding"/>
    <property type="evidence" value="ECO:0007669"/>
    <property type="project" value="InterPro"/>
</dbReference>
<dbReference type="CDD" id="cd04458">
    <property type="entry name" value="CSP_CDS"/>
    <property type="match status" value="1"/>
</dbReference>
<protein>
    <recommendedName>
        <fullName evidence="2">CSD domain-containing protein</fullName>
    </recommendedName>
</protein>
<dbReference type="Gene3D" id="2.40.50.140">
    <property type="entry name" value="Nucleic acid-binding proteins"/>
    <property type="match status" value="1"/>
</dbReference>
<dbReference type="HOGENOM" id="CLU_1177286_0_0_1"/>
<dbReference type="PaxDb" id="2903-EOD29907"/>
<sequence>MGRPPHSGPPLGPPLGPPGAPPLRPGFQRPFAPAMIGGGAALGVPLRPPVQERDLAIASAVATAAAKAASEWDEAESRRAKDAKMAARRAADEAAEAVEAQAKLCEEADAALRQAVAKLEELERVKQQAHTGLPMLHSGTAKRWNPQKGFGFIVPRGGEGSDLFCHTNDILDGVRLPDGAPVRFVQCFDERKQKYYAAEVTGGAPAAEPEAGEEESRGDGKAGSGWQKPKRQRALE</sequence>